<evidence type="ECO:0000256" key="3">
    <source>
        <dbReference type="ARBA" id="ARBA00022741"/>
    </source>
</evidence>
<evidence type="ECO:0000256" key="2">
    <source>
        <dbReference type="ARBA" id="ARBA00022737"/>
    </source>
</evidence>
<evidence type="ECO:0000256" key="4">
    <source>
        <dbReference type="ARBA" id="ARBA00022840"/>
    </source>
</evidence>
<dbReference type="InterPro" id="IPR003439">
    <property type="entry name" value="ABC_transporter-like_ATP-bd"/>
</dbReference>
<dbReference type="InterPro" id="IPR050107">
    <property type="entry name" value="ABC_carbohydrate_import_ATPase"/>
</dbReference>
<keyword evidence="3" id="KW-0547">Nucleotide-binding</keyword>
<dbReference type="PANTHER" id="PTHR43790:SF9">
    <property type="entry name" value="GALACTOFURANOSE TRANSPORTER ATP-BINDING PROTEIN YTFR"/>
    <property type="match status" value="1"/>
</dbReference>
<dbReference type="GO" id="GO:0005524">
    <property type="term" value="F:ATP binding"/>
    <property type="evidence" value="ECO:0007669"/>
    <property type="project" value="UniProtKB-KW"/>
</dbReference>
<gene>
    <name evidence="6" type="ORF">RSF11_002350</name>
</gene>
<dbReference type="RefSeq" id="WP_050322166.1">
    <property type="nucleotide sequence ID" value="NZ_CHYV01000014.1"/>
</dbReference>
<proteinExistence type="predicted"/>
<keyword evidence="4 6" id="KW-0067">ATP-binding</keyword>
<dbReference type="Gene3D" id="3.40.50.300">
    <property type="entry name" value="P-loop containing nucleotide triphosphate hydrolases"/>
    <property type="match status" value="2"/>
</dbReference>
<dbReference type="CDD" id="cd03215">
    <property type="entry name" value="ABC_Carb_Monos_II"/>
    <property type="match status" value="1"/>
</dbReference>
<sequence>MTYSAYSGTHAVGGLEMNNIRKSFPGTMALDGAVLRVLPGEVHGLIGENGAGKSTLIKILAGVYQADSGEIIVDDKRLNPVTAKTVHASGVRFIHQELHLIPHFTVTESVFMGQELRHPWLGLDKRAMQQKTEQFFRQILNTEIDSNTLISELSIAERKLVQIARALIDGQAKLVVFDEPTAPLEASEAQRVFTAISELKARGIAIIYISHYLSEITALCDRVTVFRNGKDIETLSPVTQQDIVPLIRLMIGRDLDALFAPRRAKTALKPRLEVNQLRVNRAFSSLSFQVAEGEVVGIAGLLGSGRDALIDTLYGLQRPGSGNITINGRSQSILSPAEAIAQGIVLVPRDRRHQGLVLEMPVTDNINLASLSDVALAGWEQRGKAAVRAEGLANRLRIRPNNLRQPVRFLSGGNQQKVILARWLATDANLFILDEPTLGVDMGARAEIYQLVESLVTSGKSVLVSSSDASELIGLCDRILVMLRGELVAEVSTQDLTQEALLALTTGSTPSASPLSEQEALI</sequence>
<feature type="domain" description="ABC transporter" evidence="5">
    <location>
        <begin position="262"/>
        <end position="509"/>
    </location>
</feature>
<evidence type="ECO:0000313" key="7">
    <source>
        <dbReference type="Proteomes" id="UP001182355"/>
    </source>
</evidence>
<dbReference type="Proteomes" id="UP001182355">
    <property type="component" value="Unassembled WGS sequence"/>
</dbReference>
<dbReference type="GO" id="GO:0016887">
    <property type="term" value="F:ATP hydrolysis activity"/>
    <property type="evidence" value="ECO:0007669"/>
    <property type="project" value="InterPro"/>
</dbReference>
<dbReference type="EMBL" id="ABNAVX010000011">
    <property type="protein sequence ID" value="ELI8102649.1"/>
    <property type="molecule type" value="Genomic_DNA"/>
</dbReference>
<organism evidence="6 7">
    <name type="scientific">Yersinia enterocolitica</name>
    <dbReference type="NCBI Taxonomy" id="630"/>
    <lineage>
        <taxon>Bacteria</taxon>
        <taxon>Pseudomonadati</taxon>
        <taxon>Pseudomonadota</taxon>
        <taxon>Gammaproteobacteria</taxon>
        <taxon>Enterobacterales</taxon>
        <taxon>Yersiniaceae</taxon>
        <taxon>Yersinia</taxon>
    </lineage>
</organism>
<dbReference type="PROSITE" id="PS00211">
    <property type="entry name" value="ABC_TRANSPORTER_1"/>
    <property type="match status" value="1"/>
</dbReference>
<evidence type="ECO:0000313" key="6">
    <source>
        <dbReference type="EMBL" id="ELI8102649.1"/>
    </source>
</evidence>
<keyword evidence="2" id="KW-0677">Repeat</keyword>
<keyword evidence="1" id="KW-0813">Transport</keyword>
<dbReference type="SUPFAM" id="SSF52540">
    <property type="entry name" value="P-loop containing nucleoside triphosphate hydrolases"/>
    <property type="match status" value="2"/>
</dbReference>
<accession>A0AAD2V184</accession>
<dbReference type="SMART" id="SM00382">
    <property type="entry name" value="AAA"/>
    <property type="match status" value="2"/>
</dbReference>
<name>A0AAD2V184_YEREN</name>
<dbReference type="PANTHER" id="PTHR43790">
    <property type="entry name" value="CARBOHYDRATE TRANSPORT ATP-BINDING PROTEIN MG119-RELATED"/>
    <property type="match status" value="1"/>
</dbReference>
<dbReference type="InterPro" id="IPR017871">
    <property type="entry name" value="ABC_transporter-like_CS"/>
</dbReference>
<dbReference type="Pfam" id="PF00005">
    <property type="entry name" value="ABC_tran"/>
    <property type="match status" value="2"/>
</dbReference>
<dbReference type="InterPro" id="IPR027417">
    <property type="entry name" value="P-loop_NTPase"/>
</dbReference>
<dbReference type="CDD" id="cd03216">
    <property type="entry name" value="ABC_Carb_Monos_I"/>
    <property type="match status" value="1"/>
</dbReference>
<dbReference type="AlphaFoldDB" id="A0AAD2V184"/>
<reference evidence="6" key="1">
    <citation type="submission" date="2023-02" db="EMBL/GenBank/DDBJ databases">
        <authorList>
            <person name="Ashton P.M."/>
            <person name="Dallman T."/>
            <person name="Nair S."/>
            <person name="De Pinna E."/>
            <person name="Peters T."/>
            <person name="Grant K."/>
        </authorList>
    </citation>
    <scope>NUCLEOTIDE SEQUENCE</scope>
    <source>
        <strain evidence="6">01103883</strain>
    </source>
</reference>
<evidence type="ECO:0000256" key="1">
    <source>
        <dbReference type="ARBA" id="ARBA00022448"/>
    </source>
</evidence>
<evidence type="ECO:0000259" key="5">
    <source>
        <dbReference type="PROSITE" id="PS50893"/>
    </source>
</evidence>
<dbReference type="PROSITE" id="PS50893">
    <property type="entry name" value="ABC_TRANSPORTER_2"/>
    <property type="match status" value="2"/>
</dbReference>
<feature type="domain" description="ABC transporter" evidence="5">
    <location>
        <begin position="15"/>
        <end position="253"/>
    </location>
</feature>
<protein>
    <submittedName>
        <fullName evidence="6">Sugar ABC transporter ATP-binding protein</fullName>
    </submittedName>
</protein>
<dbReference type="InterPro" id="IPR003593">
    <property type="entry name" value="AAA+_ATPase"/>
</dbReference>
<comment type="caution">
    <text evidence="6">The sequence shown here is derived from an EMBL/GenBank/DDBJ whole genome shotgun (WGS) entry which is preliminary data.</text>
</comment>